<feature type="compositionally biased region" description="Polar residues" evidence="1">
    <location>
        <begin position="397"/>
        <end position="407"/>
    </location>
</feature>
<dbReference type="GeneID" id="4391110"/>
<feature type="compositionally biased region" description="Polar residues" evidence="1">
    <location>
        <begin position="315"/>
        <end position="326"/>
    </location>
</feature>
<dbReference type="Proteomes" id="UP000001056">
    <property type="component" value="Unassembled WGS sequence"/>
</dbReference>
<dbReference type="RefSeq" id="XP_001222231.1">
    <property type="nucleotide sequence ID" value="XM_001222230.1"/>
</dbReference>
<evidence type="ECO:0000256" key="1">
    <source>
        <dbReference type="SAM" id="MobiDB-lite"/>
    </source>
</evidence>
<feature type="compositionally biased region" description="Basic and acidic residues" evidence="1">
    <location>
        <begin position="420"/>
        <end position="431"/>
    </location>
</feature>
<feature type="compositionally biased region" description="Acidic residues" evidence="1">
    <location>
        <begin position="529"/>
        <end position="539"/>
    </location>
</feature>
<sequence>MPPRRRIDCHQYLVICMRHATNQETLIAPRTDEIWNRRNALKDSSVLIAQGGSGSHGGGNSITAELPPIIHMNGSYPNYVEELDACLGKIQAAASRLEWLSGGLNSDDLVRKEILVEDTERNEDKDQRNMRAKYADSLASPEDGCSITTEHGTLISNLKDDVNAKEGQTNHQGGGPENPLLVVCDQSVVDLGPQFDIGLPDPDQLWKWEPSSKCSDELFNNFMQDPHDFEKSLIKIHDGVEECTSTWPTIRGSVFGSLSSLATLVGRSQNLRDSPCKQEAPSEETDKLEGIRSRRPGCPVEAVKPWKRSLDNGDTETLPSLTTQASEPCPDEARLPPTEYGRPPQDPETNEIGNNLTQNEDQDQERVGKGLPQDGTPVSNPNANAITQDSLGVPDQSLDSASLNPNGMCNGESLAGSLGEQDHGRDGECSREVSACDIDEPQEDPVEHHKDESMSVVDCLDEGPQNHAEERSDELPAALASEPQKDPVQECIDEPSTGRDVGLELHNNDSLLANEVQRNAHIHERSDELSSDNESEEQNDYVQEHNNEPSFGLDVRMDIHDYMQEWNDCFLSDEVGEQQNGHVQEHINEPSFAGHVIAGELHGCAQEWNDGKLFEELGKFDKWMGDEEENREVTELNRVLTEPFTYDLDHEEELYQQFTFNLS</sequence>
<dbReference type="AlphaFoldDB" id="Q2H5C9"/>
<proteinExistence type="predicted"/>
<feature type="compositionally biased region" description="Polar residues" evidence="1">
    <location>
        <begin position="376"/>
        <end position="390"/>
    </location>
</feature>
<dbReference type="HOGENOM" id="CLU_413865_0_0_1"/>
<dbReference type="EMBL" id="CH408031">
    <property type="protein sequence ID" value="EAQ89517.1"/>
    <property type="molecule type" value="Genomic_DNA"/>
</dbReference>
<evidence type="ECO:0000313" key="2">
    <source>
        <dbReference type="EMBL" id="EAQ89517.1"/>
    </source>
</evidence>
<accession>Q2H5C9</accession>
<dbReference type="OrthoDB" id="10477916at2759"/>
<feature type="region of interest" description="Disordered" evidence="1">
    <location>
        <begin position="522"/>
        <end position="549"/>
    </location>
</feature>
<name>Q2H5C9_CHAGB</name>
<organism evidence="2 3">
    <name type="scientific">Chaetomium globosum (strain ATCC 6205 / CBS 148.51 / DSM 1962 / NBRC 6347 / NRRL 1970)</name>
    <name type="common">Soil fungus</name>
    <dbReference type="NCBI Taxonomy" id="306901"/>
    <lineage>
        <taxon>Eukaryota</taxon>
        <taxon>Fungi</taxon>
        <taxon>Dikarya</taxon>
        <taxon>Ascomycota</taxon>
        <taxon>Pezizomycotina</taxon>
        <taxon>Sordariomycetes</taxon>
        <taxon>Sordariomycetidae</taxon>
        <taxon>Sordariales</taxon>
        <taxon>Chaetomiaceae</taxon>
        <taxon>Chaetomium</taxon>
    </lineage>
</organism>
<keyword evidence="3" id="KW-1185">Reference proteome</keyword>
<evidence type="ECO:0000313" key="3">
    <source>
        <dbReference type="Proteomes" id="UP000001056"/>
    </source>
</evidence>
<dbReference type="InParanoid" id="Q2H5C9"/>
<reference evidence="3" key="1">
    <citation type="journal article" date="2015" name="Genome Announc.">
        <title>Draft genome sequence of the cellulolytic fungus Chaetomium globosum.</title>
        <authorList>
            <person name="Cuomo C.A."/>
            <person name="Untereiner W.A."/>
            <person name="Ma L.-J."/>
            <person name="Grabherr M."/>
            <person name="Birren B.W."/>
        </authorList>
    </citation>
    <scope>NUCLEOTIDE SEQUENCE [LARGE SCALE GENOMIC DNA]</scope>
    <source>
        <strain evidence="3">ATCC 6205 / CBS 148.51 / DSM 1962 / NBRC 6347 / NRRL 1970</strain>
    </source>
</reference>
<dbReference type="VEuPathDB" id="FungiDB:CHGG_06136"/>
<protein>
    <submittedName>
        <fullName evidence="2">Uncharacterized protein</fullName>
    </submittedName>
</protein>
<gene>
    <name evidence="2" type="ORF">CHGG_06136</name>
</gene>
<feature type="region of interest" description="Disordered" evidence="1">
    <location>
        <begin position="269"/>
        <end position="503"/>
    </location>
</feature>